<accession>A0A7G5H0W5</accession>
<dbReference type="Proteomes" id="UP000515369">
    <property type="component" value="Chromosome"/>
</dbReference>
<dbReference type="InterPro" id="IPR012337">
    <property type="entry name" value="RNaseH-like_sf"/>
</dbReference>
<dbReference type="PANTHER" id="PTHR46889:SF5">
    <property type="entry name" value="INTEGRASE PROTEIN"/>
    <property type="match status" value="1"/>
</dbReference>
<dbReference type="GO" id="GO:0015074">
    <property type="term" value="P:DNA integration"/>
    <property type="evidence" value="ECO:0007669"/>
    <property type="project" value="InterPro"/>
</dbReference>
<dbReference type="GO" id="GO:0003676">
    <property type="term" value="F:nucleic acid binding"/>
    <property type="evidence" value="ECO:0007669"/>
    <property type="project" value="InterPro"/>
</dbReference>
<sequence>MEQLCGVFGMTRQAWYAATRRQEKRGFQAAIVLAEVRRLRKQVAGLGTTKLYELMQDFLASHQIKLGRDRLHKLLKDNTLLLSKKRSRVKTTDSDHDLEKYPNQVKELKPDRVGQLWVSDLSYIRVGIGFAYLSVIMDAYSRKIVGWSFHKTLEAKGPVAALEMALKTRGQPNQPLIHHSDRGVQYCSGAYVDRLRQATITISMTESGDPNENALAERVFRTLKEDFHLWGFPTFGVAETAIEQAIGAYNSVRPHASLGYKTPDQAHQGQGYQPLKWYPYKKVRYGNVQYQADWQPCSPL</sequence>
<dbReference type="InterPro" id="IPR050900">
    <property type="entry name" value="Transposase_IS3/IS150/IS904"/>
</dbReference>
<dbReference type="InterPro" id="IPR001584">
    <property type="entry name" value="Integrase_cat-core"/>
</dbReference>
<evidence type="ECO:0000259" key="1">
    <source>
        <dbReference type="PROSITE" id="PS50994"/>
    </source>
</evidence>
<dbReference type="Pfam" id="PF00665">
    <property type="entry name" value="rve"/>
    <property type="match status" value="1"/>
</dbReference>
<dbReference type="SUPFAM" id="SSF53098">
    <property type="entry name" value="Ribonuclease H-like"/>
    <property type="match status" value="1"/>
</dbReference>
<dbReference type="KEGG" id="sfol:H3H32_07480"/>
<dbReference type="InterPro" id="IPR036397">
    <property type="entry name" value="RNaseH_sf"/>
</dbReference>
<feature type="domain" description="Integrase catalytic" evidence="1">
    <location>
        <begin position="106"/>
        <end position="271"/>
    </location>
</feature>
<evidence type="ECO:0000313" key="2">
    <source>
        <dbReference type="EMBL" id="QMW04757.1"/>
    </source>
</evidence>
<dbReference type="RefSeq" id="WP_182462109.1">
    <property type="nucleotide sequence ID" value="NZ_CP059732.1"/>
</dbReference>
<protein>
    <submittedName>
        <fullName evidence="2">IS3 family transposase</fullName>
    </submittedName>
</protein>
<dbReference type="Gene3D" id="3.30.420.10">
    <property type="entry name" value="Ribonuclease H-like superfamily/Ribonuclease H"/>
    <property type="match status" value="1"/>
</dbReference>
<dbReference type="PROSITE" id="PS50994">
    <property type="entry name" value="INTEGRASE"/>
    <property type="match status" value="1"/>
</dbReference>
<evidence type="ECO:0000313" key="3">
    <source>
        <dbReference type="Proteomes" id="UP000515369"/>
    </source>
</evidence>
<gene>
    <name evidence="2" type="ORF">H3H32_07480</name>
</gene>
<dbReference type="AlphaFoldDB" id="A0A7G5H0W5"/>
<dbReference type="InterPro" id="IPR048020">
    <property type="entry name" value="Transpos_IS3"/>
</dbReference>
<dbReference type="PANTHER" id="PTHR46889">
    <property type="entry name" value="TRANSPOSASE INSF FOR INSERTION SEQUENCE IS3B-RELATED"/>
    <property type="match status" value="1"/>
</dbReference>
<organism evidence="2 3">
    <name type="scientific">Spirosoma foliorum</name>
    <dbReference type="NCBI Taxonomy" id="2710596"/>
    <lineage>
        <taxon>Bacteria</taxon>
        <taxon>Pseudomonadati</taxon>
        <taxon>Bacteroidota</taxon>
        <taxon>Cytophagia</taxon>
        <taxon>Cytophagales</taxon>
        <taxon>Cytophagaceae</taxon>
        <taxon>Spirosoma</taxon>
    </lineage>
</organism>
<keyword evidence="3" id="KW-1185">Reference proteome</keyword>
<name>A0A7G5H0W5_9BACT</name>
<dbReference type="EMBL" id="CP059732">
    <property type="protein sequence ID" value="QMW04757.1"/>
    <property type="molecule type" value="Genomic_DNA"/>
</dbReference>
<dbReference type="NCBIfam" id="NF033516">
    <property type="entry name" value="transpos_IS3"/>
    <property type="match status" value="1"/>
</dbReference>
<reference evidence="2 3" key="1">
    <citation type="submission" date="2020-07" db="EMBL/GenBank/DDBJ databases">
        <title>Spirosoma foliorum sp. nov., isolated from the leaves on the Nejang mountain Korea, Republic of.</title>
        <authorList>
            <person name="Ho H."/>
            <person name="Lee Y.-J."/>
            <person name="Nurcahyanto D.-A."/>
            <person name="Kim S.-G."/>
        </authorList>
    </citation>
    <scope>NUCLEOTIDE SEQUENCE [LARGE SCALE GENOMIC DNA]</scope>
    <source>
        <strain evidence="2 3">PL0136</strain>
    </source>
</reference>
<proteinExistence type="predicted"/>